<dbReference type="Gene3D" id="2.60.120.590">
    <property type="entry name" value="Alpha-ketoglutarate-dependent dioxygenase AlkB-like"/>
    <property type="match status" value="1"/>
</dbReference>
<keyword evidence="8" id="KW-0234">DNA repair</keyword>
<dbReference type="InterPro" id="IPR037151">
    <property type="entry name" value="AlkB-like_sf"/>
</dbReference>
<dbReference type="GO" id="GO:0051213">
    <property type="term" value="F:dioxygenase activity"/>
    <property type="evidence" value="ECO:0007669"/>
    <property type="project" value="UniProtKB-KW"/>
</dbReference>
<dbReference type="GO" id="GO:0032451">
    <property type="term" value="F:demethylase activity"/>
    <property type="evidence" value="ECO:0007669"/>
    <property type="project" value="UniProtKB-ARBA"/>
</dbReference>
<dbReference type="PANTHER" id="PTHR31212:SF4">
    <property type="entry name" value="ALPHA-KETOGLUTARATE-DEPENDENT DIOXYGENASE ALKB HOMOLOG 3"/>
    <property type="match status" value="1"/>
</dbReference>
<comment type="cofactor">
    <cofactor evidence="1">
        <name>Fe(2+)</name>
        <dbReference type="ChEBI" id="CHEBI:29033"/>
    </cofactor>
</comment>
<evidence type="ECO:0000256" key="1">
    <source>
        <dbReference type="ARBA" id="ARBA00001954"/>
    </source>
</evidence>
<dbReference type="InterPro" id="IPR027450">
    <property type="entry name" value="AlkB-like"/>
</dbReference>
<dbReference type="Proteomes" id="UP000093391">
    <property type="component" value="Chromosome"/>
</dbReference>
<protein>
    <submittedName>
        <fullName evidence="10">Alpha-ketoglutarate-dependent dioxygenase AlkB</fullName>
    </submittedName>
</protein>
<gene>
    <name evidence="10" type="ORF">BFG52_13490</name>
</gene>
<name>A0A1B2M238_9GAMM</name>
<dbReference type="OrthoDB" id="190276at2"/>
<dbReference type="GO" id="GO:0046872">
    <property type="term" value="F:metal ion binding"/>
    <property type="evidence" value="ECO:0007669"/>
    <property type="project" value="UniProtKB-KW"/>
</dbReference>
<dbReference type="EMBL" id="CP016895">
    <property type="protein sequence ID" value="AOA59265.1"/>
    <property type="molecule type" value="Genomic_DNA"/>
</dbReference>
<keyword evidence="5 10" id="KW-0223">Dioxygenase</keyword>
<keyword evidence="6" id="KW-0560">Oxidoreductase</keyword>
<keyword evidence="2" id="KW-0479">Metal-binding</keyword>
<dbReference type="Pfam" id="PF13532">
    <property type="entry name" value="2OG-FeII_Oxy_2"/>
    <property type="match status" value="1"/>
</dbReference>
<organism evidence="10 11">
    <name type="scientific">Acinetobacter larvae</name>
    <dbReference type="NCBI Taxonomy" id="1789224"/>
    <lineage>
        <taxon>Bacteria</taxon>
        <taxon>Pseudomonadati</taxon>
        <taxon>Pseudomonadota</taxon>
        <taxon>Gammaproteobacteria</taxon>
        <taxon>Moraxellales</taxon>
        <taxon>Moraxellaceae</taxon>
        <taxon>Acinetobacter</taxon>
    </lineage>
</organism>
<evidence type="ECO:0000313" key="10">
    <source>
        <dbReference type="EMBL" id="AOA59265.1"/>
    </source>
</evidence>
<reference evidence="10 11" key="1">
    <citation type="submission" date="2016-08" db="EMBL/GenBank/DDBJ databases">
        <authorList>
            <person name="Seilhamer J.J."/>
        </authorList>
    </citation>
    <scope>NUCLEOTIDE SEQUENCE [LARGE SCALE GENOMIC DNA]</scope>
    <source>
        <strain evidence="10 11">BRTC-1</strain>
    </source>
</reference>
<accession>A0A1B2M238</accession>
<keyword evidence="7" id="KW-0408">Iron</keyword>
<dbReference type="InterPro" id="IPR032854">
    <property type="entry name" value="ALKBH3"/>
</dbReference>
<dbReference type="GO" id="GO:0016705">
    <property type="term" value="F:oxidoreductase activity, acting on paired donors, with incorporation or reduction of molecular oxygen"/>
    <property type="evidence" value="ECO:0007669"/>
    <property type="project" value="UniProtKB-ARBA"/>
</dbReference>
<proteinExistence type="predicted"/>
<dbReference type="RefSeq" id="WP_067557276.1">
    <property type="nucleotide sequence ID" value="NZ_CP016895.1"/>
</dbReference>
<evidence type="ECO:0000313" key="11">
    <source>
        <dbReference type="Proteomes" id="UP000093391"/>
    </source>
</evidence>
<evidence type="ECO:0000256" key="7">
    <source>
        <dbReference type="ARBA" id="ARBA00023004"/>
    </source>
</evidence>
<sequence length="211" mass="23872">MPHTLDLFADSTTVIGNAADNYLPCDGEVYYYGKILTASTAAQYLQCLLQQIAWQHDRAVIYGREHITARQVAWYGDQAFSYRYSGTEKVALAWITPLLELKQLVEQQCQSQFNACLLNLYANGSQGMAWHRDAETQLQAGAAIASLSLGAERKFSFKHRLSQQKVDLYLENGSLLLMAGATQQHWLHRLPPSQKISQPRLSLTFRCMRLD</sequence>
<evidence type="ECO:0000259" key="9">
    <source>
        <dbReference type="PROSITE" id="PS51471"/>
    </source>
</evidence>
<evidence type="ECO:0000256" key="3">
    <source>
        <dbReference type="ARBA" id="ARBA00022763"/>
    </source>
</evidence>
<evidence type="ECO:0000256" key="4">
    <source>
        <dbReference type="ARBA" id="ARBA00022842"/>
    </source>
</evidence>
<evidence type="ECO:0000256" key="5">
    <source>
        <dbReference type="ARBA" id="ARBA00022964"/>
    </source>
</evidence>
<dbReference type="GO" id="GO:0006307">
    <property type="term" value="P:DNA alkylation repair"/>
    <property type="evidence" value="ECO:0007669"/>
    <property type="project" value="InterPro"/>
</dbReference>
<dbReference type="KEGG" id="ala:BFG52_13490"/>
<dbReference type="GO" id="GO:0016787">
    <property type="term" value="F:hydrolase activity"/>
    <property type="evidence" value="ECO:0007669"/>
    <property type="project" value="UniProtKB-ARBA"/>
</dbReference>
<keyword evidence="4" id="KW-0460">Magnesium</keyword>
<evidence type="ECO:0000256" key="2">
    <source>
        <dbReference type="ARBA" id="ARBA00022723"/>
    </source>
</evidence>
<dbReference type="STRING" id="1789224.BFG52_13490"/>
<dbReference type="FunFam" id="2.60.120.590:FF:000004">
    <property type="entry name" value="DNA oxidative demethylase ALKBH2"/>
    <property type="match status" value="1"/>
</dbReference>
<dbReference type="InterPro" id="IPR005123">
    <property type="entry name" value="Oxoglu/Fe-dep_dioxygenase_dom"/>
</dbReference>
<keyword evidence="3" id="KW-0227">DNA damage</keyword>
<dbReference type="PANTHER" id="PTHR31212">
    <property type="entry name" value="ALPHA-KETOGLUTARATE-DEPENDENT DIOXYGENASE ALKB HOMOLOG 3"/>
    <property type="match status" value="1"/>
</dbReference>
<dbReference type="SUPFAM" id="SSF51197">
    <property type="entry name" value="Clavaminate synthase-like"/>
    <property type="match status" value="1"/>
</dbReference>
<dbReference type="AlphaFoldDB" id="A0A1B2M238"/>
<keyword evidence="11" id="KW-1185">Reference proteome</keyword>
<dbReference type="PROSITE" id="PS51471">
    <property type="entry name" value="FE2OG_OXY"/>
    <property type="match status" value="1"/>
</dbReference>
<dbReference type="GO" id="GO:0140097">
    <property type="term" value="F:catalytic activity, acting on DNA"/>
    <property type="evidence" value="ECO:0007669"/>
    <property type="project" value="UniProtKB-ARBA"/>
</dbReference>
<evidence type="ECO:0000256" key="6">
    <source>
        <dbReference type="ARBA" id="ARBA00023002"/>
    </source>
</evidence>
<feature type="domain" description="Fe2OG dioxygenase" evidence="9">
    <location>
        <begin position="112"/>
        <end position="209"/>
    </location>
</feature>
<evidence type="ECO:0000256" key="8">
    <source>
        <dbReference type="ARBA" id="ARBA00023204"/>
    </source>
</evidence>